<feature type="region of interest" description="Disordered" evidence="8">
    <location>
        <begin position="2325"/>
        <end position="2355"/>
    </location>
</feature>
<dbReference type="CDD" id="cd00118">
    <property type="entry name" value="LysM"/>
    <property type="match status" value="2"/>
</dbReference>
<feature type="compositionally biased region" description="Low complexity" evidence="8">
    <location>
        <begin position="2510"/>
        <end position="2526"/>
    </location>
</feature>
<dbReference type="Pfam" id="PF01375">
    <property type="entry name" value="Enterotoxin_a"/>
    <property type="match status" value="1"/>
</dbReference>
<proteinExistence type="inferred from homology"/>
<name>A0A3A5KX36_9HYPH</name>
<dbReference type="Gene3D" id="3.10.350.10">
    <property type="entry name" value="LysM domain"/>
    <property type="match status" value="1"/>
</dbReference>
<dbReference type="GO" id="GO:0090729">
    <property type="term" value="F:toxin activity"/>
    <property type="evidence" value="ECO:0007669"/>
    <property type="project" value="UniProtKB-KW"/>
</dbReference>
<keyword evidence="6" id="KW-1015">Disulfide bond</keyword>
<evidence type="ECO:0000256" key="5">
    <source>
        <dbReference type="ARBA" id="ARBA00023026"/>
    </source>
</evidence>
<dbReference type="RefSeq" id="WP_120013176.1">
    <property type="nucleotide sequence ID" value="NZ_QZWZ01000003.1"/>
</dbReference>
<organism evidence="10 11">
    <name type="scientific">Mesorhizobium waimense</name>
    <dbReference type="NCBI Taxonomy" id="1300307"/>
    <lineage>
        <taxon>Bacteria</taxon>
        <taxon>Pseudomonadati</taxon>
        <taxon>Pseudomonadota</taxon>
        <taxon>Alphaproteobacteria</taxon>
        <taxon>Hyphomicrobiales</taxon>
        <taxon>Phyllobacteriaceae</taxon>
        <taxon>Mesorhizobium</taxon>
    </lineage>
</organism>
<keyword evidence="11" id="KW-1185">Reference proteome</keyword>
<feature type="region of interest" description="Disordered" evidence="8">
    <location>
        <begin position="165"/>
        <end position="184"/>
    </location>
</feature>
<evidence type="ECO:0000259" key="9">
    <source>
        <dbReference type="PROSITE" id="PS51782"/>
    </source>
</evidence>
<sequence length="3559" mass="379000">MVRPITLIKPPVQPQKVNASANAAQVARLEAQAAQLREQIRLANRMGERDWAAQARQQLAQVNTELSSLQPPPVAGPGVNVVSASNGTSGNGTTVTPALYVRPDLVAPTLTQVKLDGSKPEDNAAEATTARNIVNDVTGGKSIDQIASARGMTREQVIAALRSGGMSVSTTDPTGGNGDVHTTKITDASGRTVTQYYDYQHDSYYTSVQQQPNGAATTTPVRDGLGRKETSSYNPDTGAITTRYEDDLGTGTVTERTSLPNGASVETVTPGAGPSLPVTTVTGPDGRKTILAAAQDPGGTSTQNIKDGLAEGKNIEQIAQENGLTSEQVIAELQAAGYQVKTQAPTSGNGDVQSVEIVDPHSGDKTVYSHDYQHDARTVTTTADGKETSHSVDGNGKTRSSVRDTKTGETTTTIVDPKAGTETKIVTDKDGRVTTTTTEKINGGKPVEYEVKPGDNLTLIAEQHGVTLDDLRRTNPELFDSPRDPDIIHPGEKIAIENGTRTTVEVTFNGYTLTTRPDGSATLHNNTTGTDLKIEAGSTQEALAKTLLAVNPNSSDPKEAKEGEVVKTFVEGLLAGEALPSLIDAAEKAGQDKTDLMTKYGRGTVIEPKLDGENRVVDPFGDPPQGNAPSGGKWTPMKVDGVWTWVDPQVAQAIITENIALSRITETRALAGQRQEQFNVHMLDPAYEDAVDGAQTIINEALAPHGLQWTAQKPKGTLADARERLTKANTLLQNAQDARGEYENAGRVLADAIAQQSELTPLTDPNAQAVTSTDNPGPDRQTEYAQGLADHANVDKLFSEVGLHLSKGDKLTIDFLVGQAELNGVPTDSKEYKDLKALQTTAGSQLELAQAYQDYFDAHANATQVGAQQTGLEQRLLAEYNNEHQFLFEQGKKHQRVSGDYLGLFQSQKLEIRDGQLWVVNQFEEGTTEQQLTYSLSDENVRDEYRDRQLNKDWQQLLSGANSSGPVCTANGLGAAKAGEEQAAKTLNDVLDKQLGDSITDLNSKLTTLQTNFNNALTEHGPGTVDAPAGTLPDGVQPVEINVGGQTIKVAPEIAQKYNEIGIDALTEGGKAVWIDLDTKDDDASGRWVDPELAVAKLKLDATRLQITQAEDLRRVVQGFSDYHELRLSDPSLLADRNSTVDKTYLDEHEQQTLDGIYQPKFQQLLASGYDNEFQEQVGTDLEEKVSGELGLNSSTEEGREALENVTEEIRDIGGDNPYVRSVPIFYVDDEVGTQQVTIFAVRDGDGNTRYVDVTGKKFDDLGDFQDNNSQFGENGKLVVPKGLEMKAGDDGKVALEVVKARNVSVWDKVVDPLVGIGTGIATILSFTPAAPVAAPLAYTGAAYLGTRAVINQVNHLEHGGKWDDTESLMNVASVATTVLPMASSGVRTIGMAAKSESFLRGLAASPRAFAGSIGATKSNWALAAETRTYMQSSAGLNKVAWGMDVGSVIVGAPLLATSAYDLAVNGDQMNGLQLANALTGLGTGITGTGLGIHGLRTLRPGTGTQASSNGPGANPPPGSGGPHQQPPGGKGPQPALEPGPSGRPMNVHEMGADGVYRPTGEQVFHDPSYPVIPGEVIKTDDAGGNGSTMMPGRDPHGSTAPGTPHPADGDPIIVPGEPTGEDGPIHLVWDPETRSFAGMPEPDTSGYVYTSGKDPKTPSAYLDGLTTEQLVARYEQEKSYYSSREMAERYGPDGVQIPRTPLREILPDFRVGVTFRARLNTGDAFGIGSPTVAAVGFGVGTKTDFGMIGWSIVDSVSQRSMTPFKDALGTQGVVSYRAREYRNITALQAGVWPVSNQTAFPVRSNDLSAAASKAIFSDATGYNAKPIDAAIVGATPDGEGIVIEMTYTPSLKGSEVTLAPGQHDFFGVPAENSSGHVKLEGALPFDRIMTETKVGIRLPVVANHVAAVDQMPRVGFEKRPELAVKDTLQPGDIVSTQAFDQIQSALGSTTLKIQFAVKDPAKASEVVAAIGQGDGIQSIRDFVKSGQIDPSNTVSLVDEPTLSGLRLSAVPGKAPTADIVLLTGEKVRAVNPEAMLVDVIFNDRNGLPGVLGFNPDRMTTSATYKVKSKVQSWLPARFQPDGSPQSRYMPSAGNIYKNLYGSDGTPATRYTFSLSTPPVPASVVAYSAEVRIQYKSKAAKVAPSIAKNETATLTFNRADGQNEQLTIPAWLAHALDMSRDGASTGIPKGGKASLDQFLSELQKTARPDQLAAIEQFKTDFGPSIVDGGFMRQDIADGVLTFLSSQVGGRRSGPIQIRDENGQSVTATRYGPLPRSAENVYVPPADGPPARGDEPELMHKSHILYRDPETGEAYVLPWVRGASQDHVPGSQGRPREDAVPPEATPARKATEAAPARKAIEAAPPTTYSLQQVRNMRQPEKWKAGETYTRELNGSNGEVHFPVEANPSGPHPVVGEGGRYVDAPVFKSQDVIEAIEVKTYHRWTTINGVAQMREVPLTPKLQEHINKDVALRNENPGYQPRWVFLDAPPSAELQRALDDAGIVGNIFGHNKPAAATPQQPQSATTKSNPGRTLRLEDDSGKVIIAAMLGTEPRGPELVYVPPSDGPRAPADAPEVADKTHILMHDPNTGEPVVLPWIRGASDDHVPGRLPEDGGQPANAAEEASNAGRPSRGNVGPYVFRADTRTPSAIRDAGGFSPSPPTGIWVDNPQGITLSNYVMGNTHGRFVGTSQSVSGAKTFVAEESRAARQQGYTYLYTLNPSRPRLHVPTEFEAMGRPVGDRMARVDETAVDGSIPWSEVYGWRMMDPDGNFVGGFTRNEGAVAPGASTPKRPQIILRPADEFWDVSTPTETPVTEAVVNEAPPHASETPQVVNTAAEASSAGAAWPPAPDRGRAVFDPASGKVVSLELPVSSAAEPGYAEPVRAPTGPEVRALSADQISALTGAQLHAIKPEHIAKLTPEQVAALTSEQIGQLTFDQVAALRPKQLRALSAEQLQAIRPSRLQAIAPGRISGLRPDQVAAFSPEQLAALTIEQVRKLTPDQIAKLSDEQRNAFTSEQFAAMRPAQFGHLDATQFAALNPDLVAARNPVTTAKLSPDHIAALTREQLGALTIHQIEALTKQQIAALTPKQLGELSPGQLRKFTPTQFAWMSTEQTNALSVLQVTTFRATHKGAMTPDQAAAVDQALSHARIKENAQLVATFGPMAGSSYTLWQMLPPHWAATTAGVAFGVRGVVFSAQSIFPNATANHTPLGRALNATSAATFIFAAPGSTVGLLRGENIVVNGTFSLGNVVYGTKSGLQAITGRPVFRNVAEHIAGPGYVLGSAFYTLQNLHSPLAATAGALFTVGCAEFWASAYRTDRTNRRSVPRTPEAIDAAAKSDGRWANADRIALGVTFGIGMLLFAWDSLDDQPWNNSGTTPGTDPATPGDDPSGVDDTPPDDKTDKPDPGTQTPPQDFPQLVVLADDGLNLRTQPDGDSTVVTVLQPGAFVEQTAKPSTDSSGEAWISVEGFGPDGEMHSGWVSGDYVEAHPAGSSNPEGRTNPTLEKDGYQWVEVKDGDSIRLIARTHSTDVAETVVLNMDHIVSPDMIFSGDRIYLPVTSVG</sequence>
<dbReference type="PROSITE" id="PS51782">
    <property type="entry name" value="LYSM"/>
    <property type="match status" value="2"/>
</dbReference>
<dbReference type="Gene3D" id="3.80.10.10">
    <property type="entry name" value="Ribonuclease Inhibitor"/>
    <property type="match status" value="1"/>
</dbReference>
<dbReference type="InterPro" id="IPR036779">
    <property type="entry name" value="LysM_dom_sf"/>
</dbReference>
<dbReference type="SUPFAM" id="SSF54106">
    <property type="entry name" value="LysM domain"/>
    <property type="match status" value="1"/>
</dbReference>
<dbReference type="InterPro" id="IPR001144">
    <property type="entry name" value="Enterotoxin_A"/>
</dbReference>
<keyword evidence="3" id="KW-0732">Signal</keyword>
<feature type="domain" description="LysM" evidence="9">
    <location>
        <begin position="447"/>
        <end position="496"/>
    </location>
</feature>
<feature type="region of interest" description="Disordered" evidence="8">
    <location>
        <begin position="378"/>
        <end position="413"/>
    </location>
</feature>
<feature type="compositionally biased region" description="Low complexity" evidence="8">
    <location>
        <begin position="3404"/>
        <end position="3414"/>
    </location>
</feature>
<accession>A0A3A5KX36</accession>
<evidence type="ECO:0000256" key="7">
    <source>
        <dbReference type="SAM" id="Coils"/>
    </source>
</evidence>
<evidence type="ECO:0000256" key="1">
    <source>
        <dbReference type="ARBA" id="ARBA00009092"/>
    </source>
</evidence>
<dbReference type="Pfam" id="PF01476">
    <property type="entry name" value="LysM"/>
    <property type="match status" value="2"/>
</dbReference>
<feature type="region of interest" description="Disordered" evidence="8">
    <location>
        <begin position="1496"/>
        <end position="1561"/>
    </location>
</feature>
<dbReference type="EMBL" id="QZWZ01000003">
    <property type="protein sequence ID" value="RJT41317.1"/>
    <property type="molecule type" value="Genomic_DNA"/>
</dbReference>
<dbReference type="OrthoDB" id="6152272at2"/>
<evidence type="ECO:0000256" key="3">
    <source>
        <dbReference type="ARBA" id="ARBA00022729"/>
    </source>
</evidence>
<feature type="coiled-coil region" evidence="7">
    <location>
        <begin position="718"/>
        <end position="745"/>
    </location>
</feature>
<feature type="compositionally biased region" description="Polar residues" evidence="8">
    <location>
        <begin position="758"/>
        <end position="775"/>
    </location>
</feature>
<dbReference type="InterPro" id="IPR032675">
    <property type="entry name" value="LRR_dom_sf"/>
</dbReference>
<feature type="domain" description="LysM" evidence="9">
    <location>
        <begin position="3507"/>
        <end position="3553"/>
    </location>
</feature>
<feature type="compositionally biased region" description="Polar residues" evidence="8">
    <location>
        <begin position="210"/>
        <end position="220"/>
    </location>
</feature>
<evidence type="ECO:0000256" key="2">
    <source>
        <dbReference type="ARBA" id="ARBA00022656"/>
    </source>
</evidence>
<feature type="coiled-coil region" evidence="7">
    <location>
        <begin position="19"/>
        <end position="46"/>
    </location>
</feature>
<feature type="compositionally biased region" description="Polar residues" evidence="8">
    <location>
        <begin position="251"/>
        <end position="267"/>
    </location>
</feature>
<feature type="compositionally biased region" description="Low complexity" evidence="8">
    <location>
        <begin position="3372"/>
        <end position="3387"/>
    </location>
</feature>
<evidence type="ECO:0000256" key="8">
    <source>
        <dbReference type="SAM" id="MobiDB-lite"/>
    </source>
</evidence>
<feature type="region of interest" description="Disordered" evidence="8">
    <location>
        <begin position="2604"/>
        <end position="2634"/>
    </location>
</feature>
<keyword evidence="2" id="KW-0800">Toxin</keyword>
<evidence type="ECO:0000256" key="6">
    <source>
        <dbReference type="ARBA" id="ARBA00023157"/>
    </source>
</evidence>
<evidence type="ECO:0000313" key="11">
    <source>
        <dbReference type="Proteomes" id="UP000272706"/>
    </source>
</evidence>
<evidence type="ECO:0000256" key="4">
    <source>
        <dbReference type="ARBA" id="ARBA00022861"/>
    </source>
</evidence>
<feature type="region of interest" description="Disordered" evidence="8">
    <location>
        <begin position="2507"/>
        <end position="2535"/>
    </location>
</feature>
<dbReference type="InterPro" id="IPR018392">
    <property type="entry name" value="LysM"/>
</dbReference>
<keyword evidence="5" id="KW-0843">Virulence</keyword>
<dbReference type="Gene3D" id="3.90.210.10">
    <property type="entry name" value="Heat-Labile Enterotoxin, subunit A"/>
    <property type="match status" value="1"/>
</dbReference>
<dbReference type="InterPro" id="IPR003646">
    <property type="entry name" value="SH3-like_bac-type"/>
</dbReference>
<evidence type="ECO:0000313" key="10">
    <source>
        <dbReference type="EMBL" id="RJT41317.1"/>
    </source>
</evidence>
<comment type="caution">
    <text evidence="10">The sequence shown here is derived from an EMBL/GenBank/DDBJ whole genome shotgun (WGS) entry which is preliminary data.</text>
</comment>
<feature type="region of interest" description="Disordered" evidence="8">
    <location>
        <begin position="3368"/>
        <end position="3414"/>
    </location>
</feature>
<dbReference type="SUPFAM" id="SSF56399">
    <property type="entry name" value="ADP-ribosylation"/>
    <property type="match status" value="1"/>
</dbReference>
<dbReference type="Proteomes" id="UP000272706">
    <property type="component" value="Unassembled WGS sequence"/>
</dbReference>
<keyword evidence="7" id="KW-0175">Coiled coil</keyword>
<dbReference type="GO" id="GO:0005615">
    <property type="term" value="C:extracellular space"/>
    <property type="evidence" value="ECO:0007669"/>
    <property type="project" value="InterPro"/>
</dbReference>
<feature type="region of interest" description="Disordered" evidence="8">
    <location>
        <begin position="210"/>
        <end position="277"/>
    </location>
</feature>
<comment type="similarity">
    <text evidence="1">Belongs to the enterotoxin A family.</text>
</comment>
<dbReference type="SMART" id="SM00257">
    <property type="entry name" value="LysM"/>
    <property type="match status" value="2"/>
</dbReference>
<protein>
    <submittedName>
        <fullName evidence="10">LysM peptidoglycan-binding domain-containing protein</fullName>
    </submittedName>
</protein>
<gene>
    <name evidence="10" type="ORF">D3227_05830</name>
</gene>
<dbReference type="Pfam" id="PF08239">
    <property type="entry name" value="SH3_3"/>
    <property type="match status" value="1"/>
</dbReference>
<feature type="compositionally biased region" description="Low complexity" evidence="8">
    <location>
        <begin position="2340"/>
        <end position="2355"/>
    </location>
</feature>
<feature type="region of interest" description="Disordered" evidence="8">
    <location>
        <begin position="758"/>
        <end position="779"/>
    </location>
</feature>
<keyword evidence="4" id="KW-0260">Enterotoxin</keyword>
<dbReference type="Gene3D" id="2.30.30.40">
    <property type="entry name" value="SH3 Domains"/>
    <property type="match status" value="1"/>
</dbReference>
<feature type="region of interest" description="Disordered" evidence="8">
    <location>
        <begin position="1582"/>
        <end position="1609"/>
    </location>
</feature>
<reference evidence="10 11" key="1">
    <citation type="submission" date="2018-09" db="EMBL/GenBank/DDBJ databases">
        <title>Mesorhizobium carmichaelinearum sp. nov. isolated from Carmichaelinea spp. root nodules in New Zealand.</title>
        <authorList>
            <person name="De Meyer S.E."/>
        </authorList>
    </citation>
    <scope>NUCLEOTIDE SEQUENCE [LARGE SCALE GENOMIC DNA]</scope>
    <source>
        <strain evidence="10 11">ICMP19557</strain>
    </source>
</reference>